<accession>A0A345XM24</accession>
<keyword evidence="4" id="KW-0963">Cytoplasm</keyword>
<dbReference type="Gene3D" id="3.40.50.720">
    <property type="entry name" value="NAD(P)-binding Rossmann-like Domain"/>
    <property type="match status" value="1"/>
</dbReference>
<dbReference type="PANTHER" id="PTHR11645">
    <property type="entry name" value="PYRROLINE-5-CARBOXYLATE REDUCTASE"/>
    <property type="match status" value="1"/>
</dbReference>
<comment type="similarity">
    <text evidence="1 4">Belongs to the pyrroline-5-carboxylate reductase family.</text>
</comment>
<dbReference type="PANTHER" id="PTHR11645:SF0">
    <property type="entry name" value="PYRROLINE-5-CARBOXYLATE REDUCTASE 3"/>
    <property type="match status" value="1"/>
</dbReference>
<dbReference type="GO" id="GO:0004735">
    <property type="term" value="F:pyrroline-5-carboxylate reductase activity"/>
    <property type="evidence" value="ECO:0007669"/>
    <property type="project" value="UniProtKB-UniRule"/>
</dbReference>
<evidence type="ECO:0000259" key="7">
    <source>
        <dbReference type="Pfam" id="PF03807"/>
    </source>
</evidence>
<dbReference type="SUPFAM" id="SSF51735">
    <property type="entry name" value="NAD(P)-binding Rossmann-fold domains"/>
    <property type="match status" value="1"/>
</dbReference>
<gene>
    <name evidence="4" type="primary">proC</name>
    <name evidence="9" type="ORF">DVA86_08555</name>
</gene>
<feature type="binding site" evidence="5">
    <location>
        <position position="62"/>
    </location>
    <ligand>
        <name>NADP(+)</name>
        <dbReference type="ChEBI" id="CHEBI:58349"/>
    </ligand>
</feature>
<dbReference type="GO" id="GO:0005737">
    <property type="term" value="C:cytoplasm"/>
    <property type="evidence" value="ECO:0007669"/>
    <property type="project" value="UniProtKB-SubCell"/>
</dbReference>
<evidence type="ECO:0000313" key="9">
    <source>
        <dbReference type="EMBL" id="AXK32690.1"/>
    </source>
</evidence>
<protein>
    <recommendedName>
        <fullName evidence="4">Pyrroline-5-carboxylate reductase</fullName>
        <shortName evidence="4">P5C reductase</shortName>
        <shortName evidence="4">P5CR</shortName>
        <ecNumber evidence="4">1.5.1.2</ecNumber>
    </recommendedName>
    <alternativeName>
        <fullName evidence="4">PCA reductase</fullName>
    </alternativeName>
</protein>
<dbReference type="PIRSF" id="PIRSF000193">
    <property type="entry name" value="Pyrrol-5-carb_rd"/>
    <property type="match status" value="1"/>
</dbReference>
<dbReference type="HAMAP" id="MF_01925">
    <property type="entry name" value="P5C_reductase"/>
    <property type="match status" value="1"/>
</dbReference>
<dbReference type="GO" id="GO:0055129">
    <property type="term" value="P:L-proline biosynthetic process"/>
    <property type="evidence" value="ECO:0007669"/>
    <property type="project" value="UniProtKB-UniRule"/>
</dbReference>
<name>A0A345XM24_9ACTN</name>
<dbReference type="Gene3D" id="1.10.3730.10">
    <property type="entry name" value="ProC C-terminal domain-like"/>
    <property type="match status" value="1"/>
</dbReference>
<dbReference type="Proteomes" id="UP000254425">
    <property type="component" value="Chromosome"/>
</dbReference>
<keyword evidence="4" id="KW-0641">Proline biosynthesis</keyword>
<dbReference type="InterPro" id="IPR008927">
    <property type="entry name" value="6-PGluconate_DH-like_C_sf"/>
</dbReference>
<proteinExistence type="inferred from homology"/>
<comment type="subcellular location">
    <subcellularLocation>
        <location evidence="4">Cytoplasm</location>
    </subcellularLocation>
</comment>
<sequence>MRLDRGDELSAGAAGAAGPAPGAGSEAPRCAFGFVGCGRIVTATVRGLVASGHPAEGIVATSRTNAGASALAEEQGIRVAGGAAEVVRFADTVVLAVDPAEAPGVVAELAGTLREGQLLVSFVASYRLATLEKALHGPVVRAVPNVALAVREGVAAVAAGQRVERAHWRQVHALLGGIGHVVVTDDASMELVSAVAGAGPALFSAFGEALAGEAVARGLDETTAKVLVAQSLRGTGVLLGAGMSLPEIAGMVASPGGMTRAALDALAARDISGTLGASVDAALDVSHRRLV</sequence>
<evidence type="ECO:0000256" key="6">
    <source>
        <dbReference type="SAM" id="MobiDB-lite"/>
    </source>
</evidence>
<comment type="pathway">
    <text evidence="4">Amino-acid biosynthesis; L-proline biosynthesis; L-proline from L-glutamate 5-semialdehyde: step 1/1.</text>
</comment>
<keyword evidence="4" id="KW-0028">Amino-acid biosynthesis</keyword>
<feature type="region of interest" description="Disordered" evidence="6">
    <location>
        <begin position="1"/>
        <end position="25"/>
    </location>
</feature>
<comment type="function">
    <text evidence="4">Catalyzes the reduction of 1-pyrroline-5-carboxylate (PCA) to L-proline.</text>
</comment>
<dbReference type="EMBL" id="CP031320">
    <property type="protein sequence ID" value="AXK32690.1"/>
    <property type="molecule type" value="Genomic_DNA"/>
</dbReference>
<dbReference type="InterPro" id="IPR036291">
    <property type="entry name" value="NAD(P)-bd_dom_sf"/>
</dbReference>
<keyword evidence="10" id="KW-1185">Reference proteome</keyword>
<dbReference type="EC" id="1.5.1.2" evidence="4"/>
<evidence type="ECO:0000256" key="5">
    <source>
        <dbReference type="PIRSR" id="PIRSR000193-1"/>
    </source>
</evidence>
<evidence type="ECO:0000256" key="1">
    <source>
        <dbReference type="ARBA" id="ARBA00005525"/>
    </source>
</evidence>
<dbReference type="AlphaFoldDB" id="A0A345XM24"/>
<reference evidence="9 10" key="1">
    <citation type="submission" date="2018-07" db="EMBL/GenBank/DDBJ databases">
        <title>Draft genome of the type strain Streptomyces armeniacus ATCC 15676.</title>
        <authorList>
            <person name="Labana P."/>
            <person name="Gosse J.T."/>
            <person name="Boddy C.N."/>
        </authorList>
    </citation>
    <scope>NUCLEOTIDE SEQUENCE [LARGE SCALE GENOMIC DNA]</scope>
    <source>
        <strain evidence="9 10">ATCC 15676</strain>
    </source>
</reference>
<feature type="domain" description="Pyrroline-5-carboxylate reductase catalytic N-terminal" evidence="7">
    <location>
        <begin position="32"/>
        <end position="124"/>
    </location>
</feature>
<evidence type="ECO:0000256" key="3">
    <source>
        <dbReference type="ARBA" id="ARBA00023002"/>
    </source>
</evidence>
<feature type="compositionally biased region" description="Low complexity" evidence="6">
    <location>
        <begin position="11"/>
        <end position="24"/>
    </location>
</feature>
<dbReference type="Pfam" id="PF03807">
    <property type="entry name" value="F420_oxidored"/>
    <property type="match status" value="1"/>
</dbReference>
<organism evidence="9 10">
    <name type="scientific">Streptomyces armeniacus</name>
    <dbReference type="NCBI Taxonomy" id="83291"/>
    <lineage>
        <taxon>Bacteria</taxon>
        <taxon>Bacillati</taxon>
        <taxon>Actinomycetota</taxon>
        <taxon>Actinomycetes</taxon>
        <taxon>Kitasatosporales</taxon>
        <taxon>Streptomycetaceae</taxon>
        <taxon>Streptomyces</taxon>
    </lineage>
</organism>
<dbReference type="UniPathway" id="UPA00098">
    <property type="reaction ID" value="UER00361"/>
</dbReference>
<evidence type="ECO:0000256" key="2">
    <source>
        <dbReference type="ARBA" id="ARBA00022857"/>
    </source>
</evidence>
<keyword evidence="3 4" id="KW-0560">Oxidoreductase</keyword>
<dbReference type="KEGG" id="sarm:DVA86_08555"/>
<evidence type="ECO:0000313" key="10">
    <source>
        <dbReference type="Proteomes" id="UP000254425"/>
    </source>
</evidence>
<evidence type="ECO:0000256" key="4">
    <source>
        <dbReference type="HAMAP-Rule" id="MF_01925"/>
    </source>
</evidence>
<dbReference type="InterPro" id="IPR029036">
    <property type="entry name" value="P5CR_dimer"/>
</dbReference>
<feature type="domain" description="Pyrroline-5-carboxylate reductase dimerisation" evidence="8">
    <location>
        <begin position="188"/>
        <end position="286"/>
    </location>
</feature>
<keyword evidence="2 4" id="KW-0521">NADP</keyword>
<dbReference type="InterPro" id="IPR028939">
    <property type="entry name" value="P5C_Rdtase_cat_N"/>
</dbReference>
<comment type="catalytic activity">
    <reaction evidence="4">
        <text>L-proline + NADP(+) = (S)-1-pyrroline-5-carboxylate + NADPH + 2 H(+)</text>
        <dbReference type="Rhea" id="RHEA:14109"/>
        <dbReference type="ChEBI" id="CHEBI:15378"/>
        <dbReference type="ChEBI" id="CHEBI:17388"/>
        <dbReference type="ChEBI" id="CHEBI:57783"/>
        <dbReference type="ChEBI" id="CHEBI:58349"/>
        <dbReference type="ChEBI" id="CHEBI:60039"/>
        <dbReference type="EC" id="1.5.1.2"/>
    </reaction>
</comment>
<dbReference type="SUPFAM" id="SSF48179">
    <property type="entry name" value="6-phosphogluconate dehydrogenase C-terminal domain-like"/>
    <property type="match status" value="1"/>
</dbReference>
<comment type="catalytic activity">
    <reaction evidence="4">
        <text>L-proline + NAD(+) = (S)-1-pyrroline-5-carboxylate + NADH + 2 H(+)</text>
        <dbReference type="Rhea" id="RHEA:14105"/>
        <dbReference type="ChEBI" id="CHEBI:15378"/>
        <dbReference type="ChEBI" id="CHEBI:17388"/>
        <dbReference type="ChEBI" id="CHEBI:57540"/>
        <dbReference type="ChEBI" id="CHEBI:57945"/>
        <dbReference type="ChEBI" id="CHEBI:60039"/>
        <dbReference type="EC" id="1.5.1.2"/>
    </reaction>
</comment>
<dbReference type="Pfam" id="PF14748">
    <property type="entry name" value="P5CR_dimer"/>
    <property type="match status" value="1"/>
</dbReference>
<feature type="binding site" evidence="5">
    <location>
        <begin position="96"/>
        <end position="99"/>
    </location>
    <ligand>
        <name>NADP(+)</name>
        <dbReference type="ChEBI" id="CHEBI:58349"/>
    </ligand>
</feature>
<dbReference type="InterPro" id="IPR000304">
    <property type="entry name" value="Pyrroline-COOH_reductase"/>
</dbReference>
<evidence type="ECO:0000259" key="8">
    <source>
        <dbReference type="Pfam" id="PF14748"/>
    </source>
</evidence>